<accession>A0AA41ZK32</accession>
<reference evidence="2" key="1">
    <citation type="submission" date="2022-11" db="EMBL/GenBank/DDBJ databases">
        <title>Larsenimonas rhizosphaerae sp. nov., isolated from a tidal mudflat.</title>
        <authorList>
            <person name="Lee S.D."/>
            <person name="Kim I.S."/>
        </authorList>
    </citation>
    <scope>NUCLEOTIDE SEQUENCE</scope>
    <source>
        <strain evidence="2">GH2-1</strain>
    </source>
</reference>
<evidence type="ECO:0008006" key="4">
    <source>
        <dbReference type="Google" id="ProtNLM"/>
    </source>
</evidence>
<organism evidence="2 3">
    <name type="scientific">Larsenimonas rhizosphaerae</name>
    <dbReference type="NCBI Taxonomy" id="2944682"/>
    <lineage>
        <taxon>Bacteria</taxon>
        <taxon>Pseudomonadati</taxon>
        <taxon>Pseudomonadota</taxon>
        <taxon>Gammaproteobacteria</taxon>
        <taxon>Oceanospirillales</taxon>
        <taxon>Halomonadaceae</taxon>
        <taxon>Larsenimonas</taxon>
    </lineage>
</organism>
<dbReference type="PROSITE" id="PS51257">
    <property type="entry name" value="PROKAR_LIPOPROTEIN"/>
    <property type="match status" value="1"/>
</dbReference>
<keyword evidence="1" id="KW-0732">Signal</keyword>
<gene>
    <name evidence="2" type="ORF">OQ287_02385</name>
</gene>
<protein>
    <recommendedName>
        <fullName evidence="4">DUF4136 domain-containing protein</fullName>
    </recommendedName>
</protein>
<dbReference type="EMBL" id="JAPIVE010000001">
    <property type="protein sequence ID" value="MCX2523078.1"/>
    <property type="molecule type" value="Genomic_DNA"/>
</dbReference>
<proteinExistence type="predicted"/>
<dbReference type="RefSeq" id="WP_265895466.1">
    <property type="nucleotide sequence ID" value="NZ_JAPIVE010000001.1"/>
</dbReference>
<feature type="chain" id="PRO_5041447801" description="DUF4136 domain-containing protein" evidence="1">
    <location>
        <begin position="22"/>
        <end position="163"/>
    </location>
</feature>
<evidence type="ECO:0000313" key="3">
    <source>
        <dbReference type="Proteomes" id="UP001165678"/>
    </source>
</evidence>
<sequence length="163" mass="17631">MMTVARTTGCAAALLLLAGCAASDHIITPELTATPNTVITRTGEGVFVSGYWFRAPYRFESKTDALDCLSRQVKAQGGEVSDIDAGDNELQMGIVLPVSEMLLATRLHFQHSNTEGNYYYFEKPRLGSNHDERVSASGNHPAIDLRDGLKALTDNIQACLPSA</sequence>
<dbReference type="Proteomes" id="UP001165678">
    <property type="component" value="Unassembled WGS sequence"/>
</dbReference>
<name>A0AA41ZK32_9GAMM</name>
<evidence type="ECO:0000313" key="2">
    <source>
        <dbReference type="EMBL" id="MCX2523078.1"/>
    </source>
</evidence>
<dbReference type="AlphaFoldDB" id="A0AA41ZK32"/>
<keyword evidence="3" id="KW-1185">Reference proteome</keyword>
<feature type="signal peptide" evidence="1">
    <location>
        <begin position="1"/>
        <end position="21"/>
    </location>
</feature>
<evidence type="ECO:0000256" key="1">
    <source>
        <dbReference type="SAM" id="SignalP"/>
    </source>
</evidence>
<comment type="caution">
    <text evidence="2">The sequence shown here is derived from an EMBL/GenBank/DDBJ whole genome shotgun (WGS) entry which is preliminary data.</text>
</comment>